<dbReference type="InterPro" id="IPR020058">
    <property type="entry name" value="Glu/Gln-tRNA-synth_Ib_cat-dom"/>
</dbReference>
<evidence type="ECO:0000313" key="8">
    <source>
        <dbReference type="EMBL" id="RID94043.1"/>
    </source>
</evidence>
<keyword evidence="4 5" id="KW-0030">Aminoacyl-tRNA synthetase</keyword>
<keyword evidence="6" id="KW-0812">Transmembrane</keyword>
<dbReference type="SUPFAM" id="SSF52374">
    <property type="entry name" value="Nucleotidylyl transferase"/>
    <property type="match status" value="1"/>
</dbReference>
<protein>
    <submittedName>
        <fullName evidence="8">tRNA glutamyl-Q(34) synthetase GluQRS</fullName>
    </submittedName>
</protein>
<dbReference type="InterPro" id="IPR000924">
    <property type="entry name" value="Glu/Gln-tRNA-synth"/>
</dbReference>
<evidence type="ECO:0000256" key="2">
    <source>
        <dbReference type="ARBA" id="ARBA00022741"/>
    </source>
</evidence>
<dbReference type="Gene3D" id="3.40.50.620">
    <property type="entry name" value="HUPs"/>
    <property type="match status" value="1"/>
</dbReference>
<dbReference type="PANTHER" id="PTHR43311:SF2">
    <property type="entry name" value="GLUTAMATE--TRNA LIGASE, MITOCHONDRIAL-RELATED"/>
    <property type="match status" value="1"/>
</dbReference>
<dbReference type="InterPro" id="IPR014729">
    <property type="entry name" value="Rossmann-like_a/b/a_fold"/>
</dbReference>
<dbReference type="EMBL" id="QWKU01000001">
    <property type="protein sequence ID" value="RID94043.1"/>
    <property type="molecule type" value="Genomic_DNA"/>
</dbReference>
<evidence type="ECO:0000256" key="4">
    <source>
        <dbReference type="ARBA" id="ARBA00023146"/>
    </source>
</evidence>
<dbReference type="InterPro" id="IPR001412">
    <property type="entry name" value="aa-tRNA-synth_I_CS"/>
</dbReference>
<accession>A0ABX9M8Z6</accession>
<evidence type="ECO:0000256" key="3">
    <source>
        <dbReference type="ARBA" id="ARBA00022840"/>
    </source>
</evidence>
<reference evidence="8 9" key="1">
    <citation type="submission" date="2018-08" db="EMBL/GenBank/DDBJ databases">
        <title>Draft genome sequence of Dialister pneumosintes KCOM 1685.</title>
        <authorList>
            <person name="Kook J.-K."/>
            <person name="Park S.-N."/>
            <person name="Lim Y.K."/>
        </authorList>
    </citation>
    <scope>NUCLEOTIDE SEQUENCE [LARGE SCALE GENOMIC DNA]</scope>
    <source>
        <strain evidence="8 9">KCOM 1685</strain>
    </source>
</reference>
<dbReference type="Proteomes" id="UP000266262">
    <property type="component" value="Unassembled WGS sequence"/>
</dbReference>
<keyword evidence="6" id="KW-0472">Membrane</keyword>
<dbReference type="InterPro" id="IPR049940">
    <property type="entry name" value="GluQ/Sye"/>
</dbReference>
<evidence type="ECO:0000256" key="6">
    <source>
        <dbReference type="SAM" id="Phobius"/>
    </source>
</evidence>
<keyword evidence="9" id="KW-1185">Reference proteome</keyword>
<keyword evidence="6" id="KW-1133">Transmembrane helix</keyword>
<evidence type="ECO:0000259" key="7">
    <source>
        <dbReference type="Pfam" id="PF00749"/>
    </source>
</evidence>
<keyword evidence="3 5" id="KW-0067">ATP-binding</keyword>
<dbReference type="PANTHER" id="PTHR43311">
    <property type="entry name" value="GLUTAMATE--TRNA LIGASE"/>
    <property type="match status" value="1"/>
</dbReference>
<feature type="domain" description="Glutamyl/glutaminyl-tRNA synthetase class Ib catalytic" evidence="7">
    <location>
        <begin position="2"/>
        <end position="263"/>
    </location>
</feature>
<keyword evidence="1 5" id="KW-0436">Ligase</keyword>
<gene>
    <name evidence="8" type="ORF">DX915_00415</name>
</gene>
<evidence type="ECO:0000256" key="5">
    <source>
        <dbReference type="RuleBase" id="RU363037"/>
    </source>
</evidence>
<evidence type="ECO:0000256" key="1">
    <source>
        <dbReference type="ARBA" id="ARBA00022598"/>
    </source>
</evidence>
<name>A0ABX9M8Z6_9FIRM</name>
<sequence>MKIRTRFAPSPTGYLHIGNIWVAFLNWLFTRQNRGSIILRIEDIDGERSKLEYIKALKEDLEWLGLDWDEGPGFTYSYGSTIQSERLGLYKSLIHKWGNNGDAYPCYCTRARIHKIASAPHRGEQLPIYDGYCRNTLTTIDEKHKIKPSWRFKIKEKETVSFSDIFHKKQYYNLMPNRDDFVIMRADGMVAYQLAVSYDDGAMDITHVFRGEDLLSSTFYQIKLLKELGYQLPVYGHLPLLVDKEGIRLSKRQKGITIRSLRNSGITVNDIIGKLLFWAGAISKPEKISLCYAKNNISFNECHNLTKKTISI</sequence>
<keyword evidence="2 5" id="KW-0547">Nucleotide-binding</keyword>
<comment type="caution">
    <text evidence="8">The sequence shown here is derived from an EMBL/GenBank/DDBJ whole genome shotgun (WGS) entry which is preliminary data.</text>
</comment>
<proteinExistence type="inferred from homology"/>
<evidence type="ECO:0000313" key="9">
    <source>
        <dbReference type="Proteomes" id="UP000266262"/>
    </source>
</evidence>
<dbReference type="PRINTS" id="PR00987">
    <property type="entry name" value="TRNASYNTHGLU"/>
</dbReference>
<dbReference type="RefSeq" id="WP_119055820.1">
    <property type="nucleotide sequence ID" value="NZ_QWKU01000001.1"/>
</dbReference>
<feature type="transmembrane region" description="Helical" evidence="6">
    <location>
        <begin position="12"/>
        <end position="29"/>
    </location>
</feature>
<keyword evidence="5" id="KW-0648">Protein biosynthesis</keyword>
<organism evidence="8 9">
    <name type="scientific">Dialister pneumosintes</name>
    <dbReference type="NCBI Taxonomy" id="39950"/>
    <lineage>
        <taxon>Bacteria</taxon>
        <taxon>Bacillati</taxon>
        <taxon>Bacillota</taxon>
        <taxon>Negativicutes</taxon>
        <taxon>Veillonellales</taxon>
        <taxon>Veillonellaceae</taxon>
        <taxon>Dialister</taxon>
    </lineage>
</organism>
<dbReference type="Pfam" id="PF00749">
    <property type="entry name" value="tRNA-synt_1c"/>
    <property type="match status" value="1"/>
</dbReference>
<comment type="similarity">
    <text evidence="5">Belongs to the class-I aminoacyl-tRNA synthetase family.</text>
</comment>
<dbReference type="PROSITE" id="PS00178">
    <property type="entry name" value="AA_TRNA_LIGASE_I"/>
    <property type="match status" value="1"/>
</dbReference>